<dbReference type="SUPFAM" id="SSF51905">
    <property type="entry name" value="FAD/NAD(P)-binding domain"/>
    <property type="match status" value="1"/>
</dbReference>
<organism evidence="3 4">
    <name type="scientific">Herbiconiux daphne</name>
    <dbReference type="NCBI Taxonomy" id="2970914"/>
    <lineage>
        <taxon>Bacteria</taxon>
        <taxon>Bacillati</taxon>
        <taxon>Actinomycetota</taxon>
        <taxon>Actinomycetes</taxon>
        <taxon>Micrococcales</taxon>
        <taxon>Microbacteriaceae</taxon>
        <taxon>Herbiconiux</taxon>
    </lineage>
</organism>
<protein>
    <submittedName>
        <fullName evidence="3">FAD-binding oxidoreductase</fullName>
    </submittedName>
</protein>
<dbReference type="PANTHER" id="PTHR13847">
    <property type="entry name" value="SARCOSINE DEHYDROGENASE-RELATED"/>
    <property type="match status" value="1"/>
</dbReference>
<evidence type="ECO:0000259" key="2">
    <source>
        <dbReference type="Pfam" id="PF01266"/>
    </source>
</evidence>
<dbReference type="Gene3D" id="3.50.50.60">
    <property type="entry name" value="FAD/NAD(P)-binding domain"/>
    <property type="match status" value="1"/>
</dbReference>
<sequence>MNGTADVVVIGGGVLGAATAFELAGRGLSTVLLERTLPGRQGSGTTAGNLHIQAIHSRRPGQAVAVDNARLVPLQRATSDRWNTVAERLGRDVQIVRSGGFTVAETDDDLAELHRKAVWEHEAGIPTEVLDGDAARAAMPQLGDSVLGATWCPWDGYANSLLATPGFVAGAKAKGARVYTNSPVTALAPSGAGWRVESTVGTFSAGAVVNAAGPWIQSVAALAGARLRMAPLAIQMLETVRAPRFLPHLVQHIGIGLSVKQVLSGSVVIGGGWPAGDLHLGGTTPVLDASVAGNLADAVRVVPDVATLKLARAWTGPLAATPDEMPVIGEVPGLPGLFVEGGTYSFTFAPLWAETMADLIQGTTPAHDVADLGPARLLAAASEEVTV</sequence>
<dbReference type="EMBL" id="JANLCJ010000009">
    <property type="protein sequence ID" value="MCS5735815.1"/>
    <property type="molecule type" value="Genomic_DNA"/>
</dbReference>
<proteinExistence type="predicted"/>
<dbReference type="PANTHER" id="PTHR13847:SF287">
    <property type="entry name" value="FAD-DEPENDENT OXIDOREDUCTASE DOMAIN-CONTAINING PROTEIN 1"/>
    <property type="match status" value="1"/>
</dbReference>
<dbReference type="Gene3D" id="3.30.9.10">
    <property type="entry name" value="D-Amino Acid Oxidase, subunit A, domain 2"/>
    <property type="match status" value="1"/>
</dbReference>
<dbReference type="InterPro" id="IPR006076">
    <property type="entry name" value="FAD-dep_OxRdtase"/>
</dbReference>
<dbReference type="InterPro" id="IPR036188">
    <property type="entry name" value="FAD/NAD-bd_sf"/>
</dbReference>
<keyword evidence="1" id="KW-0560">Oxidoreductase</keyword>
<name>A0ABT2H7A0_9MICO</name>
<accession>A0ABT2H7A0</accession>
<evidence type="ECO:0000313" key="3">
    <source>
        <dbReference type="EMBL" id="MCS5735815.1"/>
    </source>
</evidence>
<keyword evidence="4" id="KW-1185">Reference proteome</keyword>
<evidence type="ECO:0000313" key="4">
    <source>
        <dbReference type="Proteomes" id="UP001165586"/>
    </source>
</evidence>
<dbReference type="Pfam" id="PF01266">
    <property type="entry name" value="DAO"/>
    <property type="match status" value="1"/>
</dbReference>
<gene>
    <name evidence="3" type="ORF">N1032_18910</name>
</gene>
<comment type="caution">
    <text evidence="3">The sequence shown here is derived from an EMBL/GenBank/DDBJ whole genome shotgun (WGS) entry which is preliminary data.</text>
</comment>
<evidence type="ECO:0000256" key="1">
    <source>
        <dbReference type="ARBA" id="ARBA00023002"/>
    </source>
</evidence>
<reference evidence="3" key="1">
    <citation type="submission" date="2022-08" db="EMBL/GenBank/DDBJ databases">
        <authorList>
            <person name="Deng Y."/>
            <person name="Han X.-F."/>
            <person name="Zhang Y.-Q."/>
        </authorList>
    </citation>
    <scope>NUCLEOTIDE SEQUENCE</scope>
    <source>
        <strain evidence="3">CPCC 203386</strain>
    </source>
</reference>
<dbReference type="RefSeq" id="WP_259540975.1">
    <property type="nucleotide sequence ID" value="NZ_JANLCJ010000009.1"/>
</dbReference>
<dbReference type="Proteomes" id="UP001165586">
    <property type="component" value="Unassembled WGS sequence"/>
</dbReference>
<feature type="domain" description="FAD dependent oxidoreductase" evidence="2">
    <location>
        <begin position="6"/>
        <end position="359"/>
    </location>
</feature>